<dbReference type="AlphaFoldDB" id="A0A0G2I0M1"/>
<name>A0A0G2I0M1_9EURO</name>
<proteinExistence type="predicted"/>
<dbReference type="EMBL" id="LCZI01000904">
    <property type="protein sequence ID" value="KKZ63893.1"/>
    <property type="molecule type" value="Genomic_DNA"/>
</dbReference>
<feature type="region of interest" description="Disordered" evidence="1">
    <location>
        <begin position="30"/>
        <end position="52"/>
    </location>
</feature>
<evidence type="ECO:0000313" key="3">
    <source>
        <dbReference type="Proteomes" id="UP000034164"/>
    </source>
</evidence>
<reference evidence="3" key="1">
    <citation type="journal article" date="2015" name="PLoS Genet.">
        <title>The dynamic genome and transcriptome of the human fungal pathogen Blastomyces and close relative Emmonsia.</title>
        <authorList>
            <person name="Munoz J.F."/>
            <person name="Gauthier G.M."/>
            <person name="Desjardins C.A."/>
            <person name="Gallo J.E."/>
            <person name="Holder J."/>
            <person name="Sullivan T.D."/>
            <person name="Marty A.J."/>
            <person name="Carmen J.C."/>
            <person name="Chen Z."/>
            <person name="Ding L."/>
            <person name="Gujja S."/>
            <person name="Magrini V."/>
            <person name="Misas E."/>
            <person name="Mitreva M."/>
            <person name="Priest M."/>
            <person name="Saif S."/>
            <person name="Whiston E.A."/>
            <person name="Young S."/>
            <person name="Zeng Q."/>
            <person name="Goldman W.E."/>
            <person name="Mardis E.R."/>
            <person name="Taylor J.W."/>
            <person name="McEwen J.G."/>
            <person name="Clay O.K."/>
            <person name="Klein B.S."/>
            <person name="Cuomo C.A."/>
        </authorList>
    </citation>
    <scope>NUCLEOTIDE SEQUENCE [LARGE SCALE GENOMIC DNA]</scope>
    <source>
        <strain evidence="3">UAMH 3008</strain>
    </source>
</reference>
<organism evidence="2 3">
    <name type="scientific">[Emmonsia] crescens</name>
    <dbReference type="NCBI Taxonomy" id="73230"/>
    <lineage>
        <taxon>Eukaryota</taxon>
        <taxon>Fungi</taxon>
        <taxon>Dikarya</taxon>
        <taxon>Ascomycota</taxon>
        <taxon>Pezizomycotina</taxon>
        <taxon>Eurotiomycetes</taxon>
        <taxon>Eurotiomycetidae</taxon>
        <taxon>Onygenales</taxon>
        <taxon>Ajellomycetaceae</taxon>
        <taxon>Emergomyces</taxon>
    </lineage>
</organism>
<dbReference type="OrthoDB" id="4192742at2759"/>
<dbReference type="VEuPathDB" id="FungiDB:EMCG_01795"/>
<gene>
    <name evidence="2" type="ORF">EMCG_01795</name>
</gene>
<sequence>MPYQFRQQECNNVGATAPYPLLEWLQNTASNRGSNLPPGSGIGHTTSEGEYEPIHCRPVSPADSGIEIVDSSPPPTTFAPIPPSIIEARKNAKHVLNNCRATLLSLELTRMRKSRIGMSSWVAFWHRIYSQELAKAICATIVRAAPKIDKVFSSVAKELFDLSYKTGENIEMATTEAQIFQCWQFMEQEAITYRNLRDRYVRVILEDLRMSIEAIPVDISDELFDDLKRAIFVVDPTGNYHPGDREAEERDIQSHTHPEAREYIRADPQLVLRPGFSGDFQSALEQAAAEEVEVVIEEPQPLELCYSYESATTGEWSECVLSEMGIDIIT</sequence>
<evidence type="ECO:0000256" key="1">
    <source>
        <dbReference type="SAM" id="MobiDB-lite"/>
    </source>
</evidence>
<protein>
    <submittedName>
        <fullName evidence="2">Uncharacterized protein</fullName>
    </submittedName>
</protein>
<accession>A0A0G2I0M1</accession>
<dbReference type="Proteomes" id="UP000034164">
    <property type="component" value="Unassembled WGS sequence"/>
</dbReference>
<evidence type="ECO:0000313" key="2">
    <source>
        <dbReference type="EMBL" id="KKZ63893.1"/>
    </source>
</evidence>
<comment type="caution">
    <text evidence="2">The sequence shown here is derived from an EMBL/GenBank/DDBJ whole genome shotgun (WGS) entry which is preliminary data.</text>
</comment>